<dbReference type="Pfam" id="PF05383">
    <property type="entry name" value="La"/>
    <property type="match status" value="1"/>
</dbReference>
<feature type="region of interest" description="Disordered" evidence="14">
    <location>
        <begin position="1"/>
        <end position="33"/>
    </location>
</feature>
<accession>A0A7K6XZY2</accession>
<dbReference type="CDD" id="cd12542">
    <property type="entry name" value="RRM2_LARP7"/>
    <property type="match status" value="1"/>
</dbReference>
<evidence type="ECO:0000256" key="1">
    <source>
        <dbReference type="ARBA" id="ARBA00004642"/>
    </source>
</evidence>
<gene>
    <name evidence="18" type="primary">Larp7</name>
    <name evidence="18" type="ORF">PROCAF_R11390</name>
</gene>
<evidence type="ECO:0000259" key="17">
    <source>
        <dbReference type="PROSITE" id="PS51939"/>
    </source>
</evidence>
<dbReference type="SUPFAM" id="SSF46785">
    <property type="entry name" value="Winged helix' DNA-binding domain"/>
    <property type="match status" value="1"/>
</dbReference>
<feature type="region of interest" description="Disordered" evidence="14">
    <location>
        <begin position="419"/>
        <end position="455"/>
    </location>
</feature>
<dbReference type="SUPFAM" id="SSF54928">
    <property type="entry name" value="RNA-binding domain, RBD"/>
    <property type="match status" value="2"/>
</dbReference>
<dbReference type="PROSITE" id="PS50102">
    <property type="entry name" value="RRM"/>
    <property type="match status" value="1"/>
</dbReference>
<keyword evidence="10" id="KW-0508">mRNA splicing</keyword>
<evidence type="ECO:0000259" key="16">
    <source>
        <dbReference type="PROSITE" id="PS50961"/>
    </source>
</evidence>
<reference evidence="18 19" key="1">
    <citation type="submission" date="2019-09" db="EMBL/GenBank/DDBJ databases">
        <title>Bird 10,000 Genomes (B10K) Project - Family phase.</title>
        <authorList>
            <person name="Zhang G."/>
        </authorList>
    </citation>
    <scope>NUCLEOTIDE SEQUENCE [LARGE SCALE GENOMIC DNA]</scope>
    <source>
        <strain evidence="18">B10K-UC-030-53</strain>
    </source>
</reference>
<feature type="non-terminal residue" evidence="18">
    <location>
        <position position="581"/>
    </location>
</feature>
<keyword evidence="9" id="KW-0804">Transcription</keyword>
<evidence type="ECO:0000256" key="7">
    <source>
        <dbReference type="ARBA" id="ARBA00022884"/>
    </source>
</evidence>
<dbReference type="AlphaFoldDB" id="A0A7K6XZY2"/>
<dbReference type="Pfam" id="PF08777">
    <property type="entry name" value="RRM_3"/>
    <property type="match status" value="1"/>
</dbReference>
<evidence type="ECO:0000256" key="8">
    <source>
        <dbReference type="ARBA" id="ARBA00023015"/>
    </source>
</evidence>
<dbReference type="GO" id="GO:0030154">
    <property type="term" value="P:cell differentiation"/>
    <property type="evidence" value="ECO:0007669"/>
    <property type="project" value="UniProtKB-KW"/>
</dbReference>
<evidence type="ECO:0000256" key="6">
    <source>
        <dbReference type="ARBA" id="ARBA00022871"/>
    </source>
</evidence>
<dbReference type="PROSITE" id="PS50961">
    <property type="entry name" value="HTH_LA"/>
    <property type="match status" value="1"/>
</dbReference>
<evidence type="ECO:0000256" key="2">
    <source>
        <dbReference type="ARBA" id="ARBA00008680"/>
    </source>
</evidence>
<dbReference type="GO" id="GO:0007283">
    <property type="term" value="P:spermatogenesis"/>
    <property type="evidence" value="ECO:0007669"/>
    <property type="project" value="UniProtKB-KW"/>
</dbReference>
<comment type="subcellular location">
    <subcellularLocation>
        <location evidence="1">Nucleus</location>
        <location evidence="1">Nucleoplasm</location>
    </subcellularLocation>
</comment>
<dbReference type="Gene3D" id="3.30.70.330">
    <property type="match status" value="2"/>
</dbReference>
<dbReference type="PROSITE" id="PS51939">
    <property type="entry name" value="XRRM"/>
    <property type="match status" value="1"/>
</dbReference>
<dbReference type="InterPro" id="IPR006630">
    <property type="entry name" value="La_HTH"/>
</dbReference>
<keyword evidence="6" id="KW-0744">Spermatogenesis</keyword>
<feature type="region of interest" description="Disordered" evidence="14">
    <location>
        <begin position="190"/>
        <end position="380"/>
    </location>
</feature>
<feature type="compositionally biased region" description="Basic and acidic residues" evidence="14">
    <location>
        <begin position="326"/>
        <end position="362"/>
    </location>
</feature>
<evidence type="ECO:0000256" key="11">
    <source>
        <dbReference type="ARBA" id="ARBA00023242"/>
    </source>
</evidence>
<dbReference type="SMART" id="SM00715">
    <property type="entry name" value="LA"/>
    <property type="match status" value="1"/>
</dbReference>
<dbReference type="FunFam" id="1.10.10.10:FF:000158">
    <property type="entry name" value="La ribonucleoprotein domain family member 7"/>
    <property type="match status" value="1"/>
</dbReference>
<feature type="domain" description="XRRM" evidence="17">
    <location>
        <begin position="459"/>
        <end position="572"/>
    </location>
</feature>
<dbReference type="GO" id="GO:0003723">
    <property type="term" value="F:RNA binding"/>
    <property type="evidence" value="ECO:0007669"/>
    <property type="project" value="UniProtKB-UniRule"/>
</dbReference>
<evidence type="ECO:0000256" key="12">
    <source>
        <dbReference type="ARBA" id="ARBA00029640"/>
    </source>
</evidence>
<dbReference type="Proteomes" id="UP000587587">
    <property type="component" value="Unassembled WGS sequence"/>
</dbReference>
<evidence type="ECO:0000313" key="18">
    <source>
        <dbReference type="EMBL" id="NWX64609.1"/>
    </source>
</evidence>
<dbReference type="InterPro" id="IPR014886">
    <property type="entry name" value="La_xRRM"/>
</dbReference>
<dbReference type="PANTHER" id="PTHR22792:SF62">
    <property type="entry name" value="LA-RELATED PROTEIN 7"/>
    <property type="match status" value="1"/>
</dbReference>
<keyword evidence="8" id="KW-0805">Transcription regulation</keyword>
<feature type="compositionally biased region" description="Basic and acidic residues" evidence="14">
    <location>
        <begin position="8"/>
        <end position="25"/>
    </location>
</feature>
<evidence type="ECO:0000256" key="3">
    <source>
        <dbReference type="ARBA" id="ARBA00015867"/>
    </source>
</evidence>
<keyword evidence="19" id="KW-1185">Reference proteome</keyword>
<feature type="compositionally biased region" description="Basic residues" evidence="14">
    <location>
        <begin position="365"/>
        <end position="378"/>
    </location>
</feature>
<dbReference type="GO" id="GO:0006397">
    <property type="term" value="P:mRNA processing"/>
    <property type="evidence" value="ECO:0007669"/>
    <property type="project" value="UniProtKB-KW"/>
</dbReference>
<dbReference type="InterPro" id="IPR036388">
    <property type="entry name" value="WH-like_DNA-bd_sf"/>
</dbReference>
<dbReference type="GO" id="GO:0005654">
    <property type="term" value="C:nucleoplasm"/>
    <property type="evidence" value="ECO:0007669"/>
    <property type="project" value="UniProtKB-SubCell"/>
</dbReference>
<dbReference type="InterPro" id="IPR012677">
    <property type="entry name" value="Nucleotide-bd_a/b_plait_sf"/>
</dbReference>
<feature type="compositionally biased region" description="Basic residues" evidence="14">
    <location>
        <begin position="227"/>
        <end position="236"/>
    </location>
</feature>
<protein>
    <recommendedName>
        <fullName evidence="3">La-related protein 7</fullName>
    </recommendedName>
    <alternativeName>
        <fullName evidence="12">La ribonucleoprotein domain family member 7</fullName>
    </alternativeName>
</protein>
<dbReference type="InterPro" id="IPR034887">
    <property type="entry name" value="LARP7_RRM1"/>
</dbReference>
<dbReference type="InterPro" id="IPR036390">
    <property type="entry name" value="WH_DNA-bd_sf"/>
</dbReference>
<feature type="domain" description="RRM" evidence="15">
    <location>
        <begin position="128"/>
        <end position="191"/>
    </location>
</feature>
<dbReference type="InterPro" id="IPR035979">
    <property type="entry name" value="RBD_domain_sf"/>
</dbReference>
<keyword evidence="5" id="KW-0221">Differentiation</keyword>
<name>A0A7K6XZY2_9PASE</name>
<evidence type="ECO:0000256" key="9">
    <source>
        <dbReference type="ARBA" id="ARBA00023163"/>
    </source>
</evidence>
<dbReference type="CDD" id="cd12290">
    <property type="entry name" value="RRM1_LARP7"/>
    <property type="match status" value="1"/>
</dbReference>
<dbReference type="InterPro" id="IPR045180">
    <property type="entry name" value="La_dom_prot"/>
</dbReference>
<feature type="non-terminal residue" evidence="18">
    <location>
        <position position="1"/>
    </location>
</feature>
<dbReference type="CDD" id="cd08032">
    <property type="entry name" value="LARP_7"/>
    <property type="match status" value="1"/>
</dbReference>
<organism evidence="18 19">
    <name type="scientific">Promerops cafer</name>
    <name type="common">Cape sugarbird</name>
    <dbReference type="NCBI Taxonomy" id="254652"/>
    <lineage>
        <taxon>Eukaryota</taxon>
        <taxon>Metazoa</taxon>
        <taxon>Chordata</taxon>
        <taxon>Craniata</taxon>
        <taxon>Vertebrata</taxon>
        <taxon>Euteleostomi</taxon>
        <taxon>Archelosauria</taxon>
        <taxon>Archosauria</taxon>
        <taxon>Dinosauria</taxon>
        <taxon>Saurischia</taxon>
        <taxon>Theropoda</taxon>
        <taxon>Coelurosauria</taxon>
        <taxon>Aves</taxon>
        <taxon>Neognathae</taxon>
        <taxon>Neoaves</taxon>
        <taxon>Telluraves</taxon>
        <taxon>Australaves</taxon>
        <taxon>Passeriformes</taxon>
        <taxon>Passeroidea</taxon>
        <taxon>Nectariniidae</taxon>
        <taxon>Promerops</taxon>
    </lineage>
</organism>
<evidence type="ECO:0000256" key="13">
    <source>
        <dbReference type="PROSITE-ProRule" id="PRU00332"/>
    </source>
</evidence>
<evidence type="ECO:0000313" key="19">
    <source>
        <dbReference type="Proteomes" id="UP000587587"/>
    </source>
</evidence>
<dbReference type="Pfam" id="PF00076">
    <property type="entry name" value="RRM_1"/>
    <property type="match status" value="1"/>
</dbReference>
<dbReference type="PANTHER" id="PTHR22792">
    <property type="entry name" value="LUPUS LA PROTEIN-RELATED"/>
    <property type="match status" value="1"/>
</dbReference>
<sequence>RMTGMETETARDKAMEEESTEQKKEREKKKRSRVKQVLADIAKQVDFWFGDVNLHKDRFLREQIEKSRDGYVDISLLVSFNKMKKLTTDGKLIARAVKSSSVVELDLEGTRIRRRQPLGERPKDVDSRTVYVELLPKNVNHSWIERVFGKCGNVVYVSIPRYRSTGDPKGFAFVEFETKEQAEKAIEFLNNPPEEAPRKPGIFPKTVKNKPVPTLNSSDNTVVEEKKKKKKKKSKIKKESNAQAAAEPKESNTNTTTEPVPKSKRHRTPSECSEMEGTEAPKQPSKKEKRKWDRTESSEVTWESRPGKRKRTTSGDGETSAPKVKKPAEKSEVETVKEETAEAPKDSNEVSAEEDKDKKDTSLSKSKRKHKKKHKERHKMGEEVIPLRVLSKTEWMDLKQEYLALQKASMASLKKTMSQIKPEPVAEMETESGVQKSENDKTTSEDCAPPAKANTMGPQFVSGVIVKIISTEPLPGRKQIKDALAVLAEVAYVDMLEGDTECHVRFKTPEDAQTVMKSYKEIQIKNNWKFEVLTGDHEQRYWQKILVDRQAKLNQPREKKRGTEKVTCKSQLFPLQPRLKT</sequence>
<evidence type="ECO:0000259" key="15">
    <source>
        <dbReference type="PROSITE" id="PS50102"/>
    </source>
</evidence>
<keyword evidence="11" id="KW-0539">Nucleus</keyword>
<dbReference type="Gene3D" id="1.10.10.10">
    <property type="entry name" value="Winged helix-like DNA-binding domain superfamily/Winged helix DNA-binding domain"/>
    <property type="match status" value="1"/>
</dbReference>
<keyword evidence="4" id="KW-0507">mRNA processing</keyword>
<proteinExistence type="inferred from homology"/>
<evidence type="ECO:0000256" key="10">
    <source>
        <dbReference type="ARBA" id="ARBA00023187"/>
    </source>
</evidence>
<keyword evidence="7 13" id="KW-0694">RNA-binding</keyword>
<comment type="similarity">
    <text evidence="2">Belongs to the LARP7 family.</text>
</comment>
<dbReference type="InterPro" id="IPR034946">
    <property type="entry name" value="LARP7_La"/>
</dbReference>
<dbReference type="InterPro" id="IPR034910">
    <property type="entry name" value="LARP7_RRM2"/>
</dbReference>
<evidence type="ECO:0000256" key="5">
    <source>
        <dbReference type="ARBA" id="ARBA00022782"/>
    </source>
</evidence>
<dbReference type="InterPro" id="IPR000504">
    <property type="entry name" value="RRM_dom"/>
</dbReference>
<comment type="caution">
    <text evidence="18">The sequence shown here is derived from an EMBL/GenBank/DDBJ whole genome shotgun (WGS) entry which is preliminary data.</text>
</comment>
<feature type="domain" description="HTH La-type RNA-binding" evidence="16">
    <location>
        <begin position="31"/>
        <end position="122"/>
    </location>
</feature>
<dbReference type="FunFam" id="3.30.70.330:FF:000281">
    <property type="entry name" value="la-related protein 7 isoform X1"/>
    <property type="match status" value="1"/>
</dbReference>
<dbReference type="PRINTS" id="PR00302">
    <property type="entry name" value="LUPUSLA"/>
</dbReference>
<dbReference type="SMART" id="SM00360">
    <property type="entry name" value="RRM"/>
    <property type="match status" value="1"/>
</dbReference>
<evidence type="ECO:0000256" key="14">
    <source>
        <dbReference type="SAM" id="MobiDB-lite"/>
    </source>
</evidence>
<evidence type="ECO:0000256" key="4">
    <source>
        <dbReference type="ARBA" id="ARBA00022664"/>
    </source>
</evidence>
<dbReference type="GO" id="GO:1990904">
    <property type="term" value="C:ribonucleoprotein complex"/>
    <property type="evidence" value="ECO:0007669"/>
    <property type="project" value="UniProtKB-UniRule"/>
</dbReference>
<dbReference type="InterPro" id="IPR002344">
    <property type="entry name" value="Lupus_La"/>
</dbReference>
<dbReference type="EMBL" id="VZSE01012617">
    <property type="protein sequence ID" value="NWX64609.1"/>
    <property type="molecule type" value="Genomic_DNA"/>
</dbReference>
<dbReference type="GO" id="GO:0008380">
    <property type="term" value="P:RNA splicing"/>
    <property type="evidence" value="ECO:0007669"/>
    <property type="project" value="UniProtKB-KW"/>
</dbReference>